<keyword evidence="1" id="KW-0614">Plasmid</keyword>
<evidence type="ECO:0000313" key="1">
    <source>
        <dbReference type="EMBL" id="AEW43359.1"/>
    </source>
</evidence>
<name>G9G759_KLEPN</name>
<dbReference type="AlphaFoldDB" id="G9G759"/>
<protein>
    <submittedName>
        <fullName evidence="1">Protein D</fullName>
    </submittedName>
</protein>
<accession>G9G759</accession>
<organism evidence="1">
    <name type="scientific">Klebsiella pneumoniae</name>
    <dbReference type="NCBI Taxonomy" id="573"/>
    <lineage>
        <taxon>Bacteria</taxon>
        <taxon>Pseudomonadati</taxon>
        <taxon>Pseudomonadota</taxon>
        <taxon>Gammaproteobacteria</taxon>
        <taxon>Enterobacterales</taxon>
        <taxon>Enterobacteriaceae</taxon>
        <taxon>Klebsiella/Raoultella group</taxon>
        <taxon>Klebsiella</taxon>
        <taxon>Klebsiella pneumoniae complex</taxon>
    </lineage>
</organism>
<geneLocation type="plasmid" evidence="1">
    <name>ColEST258</name>
</geneLocation>
<dbReference type="EMBL" id="JN247853">
    <property type="protein sequence ID" value="AEW43359.1"/>
    <property type="molecule type" value="Genomic_DNA"/>
</dbReference>
<proteinExistence type="predicted"/>
<reference evidence="1" key="1">
    <citation type="journal article" date="2012" name="Antimicrob. Agents Chemother.">
        <title>Klebsiella pneumoniae ST258 Producing KPC-3 Identified in Italy Carries Novel Plasmids and OmpK36/OmpK35 Porin Variants.</title>
        <authorList>
            <person name="Garcia-Fernandez A."/>
            <person name="Villa L."/>
            <person name="Carta C."/>
            <person name="Venditti C."/>
            <person name="Giordano A."/>
            <person name="Venditti M."/>
            <person name="Mancini C."/>
            <person name="Carattoli A."/>
        </authorList>
    </citation>
    <scope>NUCLEOTIDE SEQUENCE</scope>
    <source>
        <plasmid evidence="1">ColEST258</plasmid>
    </source>
</reference>
<sequence>MDFIIARCWARSTKQKTYAPVCQASTTISSRCSLVGMMQRSPFRSSASSINTMYSAIIPHSVVINLKHANNRSRSSSAVLRASPVCGFTISSTDRIARCTLTCVARSGQMYQISSMPLALRLNRYPDTTS</sequence>